<evidence type="ECO:0000256" key="1">
    <source>
        <dbReference type="SAM" id="Phobius"/>
    </source>
</evidence>
<feature type="non-terminal residue" evidence="2">
    <location>
        <position position="262"/>
    </location>
</feature>
<keyword evidence="3" id="KW-1185">Reference proteome</keyword>
<keyword evidence="1" id="KW-0472">Membrane</keyword>
<evidence type="ECO:0000313" key="2">
    <source>
        <dbReference type="EMBL" id="KAE9525468.1"/>
    </source>
</evidence>
<organism evidence="2 3">
    <name type="scientific">Aphis glycines</name>
    <name type="common">Soybean aphid</name>
    <dbReference type="NCBI Taxonomy" id="307491"/>
    <lineage>
        <taxon>Eukaryota</taxon>
        <taxon>Metazoa</taxon>
        <taxon>Ecdysozoa</taxon>
        <taxon>Arthropoda</taxon>
        <taxon>Hexapoda</taxon>
        <taxon>Insecta</taxon>
        <taxon>Pterygota</taxon>
        <taxon>Neoptera</taxon>
        <taxon>Paraneoptera</taxon>
        <taxon>Hemiptera</taxon>
        <taxon>Sternorrhyncha</taxon>
        <taxon>Aphidomorpha</taxon>
        <taxon>Aphidoidea</taxon>
        <taxon>Aphididae</taxon>
        <taxon>Aphidini</taxon>
        <taxon>Aphis</taxon>
        <taxon>Aphis</taxon>
    </lineage>
</organism>
<dbReference type="EMBL" id="VYZN01000060">
    <property type="protein sequence ID" value="KAE9525468.1"/>
    <property type="molecule type" value="Genomic_DNA"/>
</dbReference>
<sequence>MIYIAQWQLYEHTNIETTHMNELLNLINLIMSHCLCSYMLLPIYIHFNKLTSVFNHDSTIDIIKSADVLITESRGLVLRRWISSYVTCRDGGTIKKLFTRCTYSRQVEIYPLLNTMDAINIFNAMAARIIAKHAVKLLICICGLKHLNSERSYYVRTPGRRHQRVRDVQTREPVAAHETSARKARAEQQTLAVARLHAVGVELVVPVPPYGHETAGRRGDIKIFYSNELGTYCCTYLELKRLNVYLRYRCLRMYLSDGNYSY</sequence>
<accession>A0A6G0T622</accession>
<dbReference type="AlphaFoldDB" id="A0A6G0T622"/>
<reference evidence="2 3" key="1">
    <citation type="submission" date="2019-08" db="EMBL/GenBank/DDBJ databases">
        <title>The genome of the soybean aphid Biotype 1, its phylome, world population structure and adaptation to the North American continent.</title>
        <authorList>
            <person name="Giordano R."/>
            <person name="Donthu R.K."/>
            <person name="Hernandez A.G."/>
            <person name="Wright C.L."/>
            <person name="Zimin A.V."/>
        </authorList>
    </citation>
    <scope>NUCLEOTIDE SEQUENCE [LARGE SCALE GENOMIC DNA]</scope>
    <source>
        <tissue evidence="2">Whole aphids</tissue>
    </source>
</reference>
<gene>
    <name evidence="2" type="ORF">AGLY_014268</name>
</gene>
<name>A0A6G0T622_APHGL</name>
<keyword evidence="1" id="KW-1133">Transmembrane helix</keyword>
<protein>
    <submittedName>
        <fullName evidence="2">Uncharacterized protein</fullName>
    </submittedName>
</protein>
<dbReference type="Proteomes" id="UP000475862">
    <property type="component" value="Unassembled WGS sequence"/>
</dbReference>
<feature type="transmembrane region" description="Helical" evidence="1">
    <location>
        <begin position="26"/>
        <end position="45"/>
    </location>
</feature>
<keyword evidence="1" id="KW-0812">Transmembrane</keyword>
<comment type="caution">
    <text evidence="2">The sequence shown here is derived from an EMBL/GenBank/DDBJ whole genome shotgun (WGS) entry which is preliminary data.</text>
</comment>
<proteinExistence type="predicted"/>
<evidence type="ECO:0000313" key="3">
    <source>
        <dbReference type="Proteomes" id="UP000475862"/>
    </source>
</evidence>